<feature type="non-terminal residue" evidence="3">
    <location>
        <position position="1"/>
    </location>
</feature>
<reference evidence="3" key="1">
    <citation type="submission" date="2021-02" db="EMBL/GenBank/DDBJ databases">
        <authorList>
            <person name="Nowell W R."/>
        </authorList>
    </citation>
    <scope>NUCLEOTIDE SEQUENCE</scope>
</reference>
<evidence type="ECO:0000256" key="1">
    <source>
        <dbReference type="SAM" id="MobiDB-lite"/>
    </source>
</evidence>
<name>A0A820GC60_9BILA</name>
<feature type="non-terminal residue" evidence="3">
    <location>
        <position position="102"/>
    </location>
</feature>
<gene>
    <name evidence="3" type="ORF">UJA718_LOCUS11094</name>
</gene>
<accession>A0A820GC60</accession>
<keyword evidence="4" id="KW-1185">Reference proteome</keyword>
<comment type="caution">
    <text evidence="3">The sequence shown here is derived from an EMBL/GenBank/DDBJ whole genome shotgun (WGS) entry which is preliminary data.</text>
</comment>
<dbReference type="InterPro" id="IPR002909">
    <property type="entry name" value="IPT_dom"/>
</dbReference>
<protein>
    <recommendedName>
        <fullName evidence="2">IPT/TIG domain-containing protein</fullName>
    </recommendedName>
</protein>
<feature type="region of interest" description="Disordered" evidence="1">
    <location>
        <begin position="82"/>
        <end position="102"/>
    </location>
</feature>
<evidence type="ECO:0000259" key="2">
    <source>
        <dbReference type="Pfam" id="PF01833"/>
    </source>
</evidence>
<dbReference type="AlphaFoldDB" id="A0A820GC60"/>
<proteinExistence type="predicted"/>
<evidence type="ECO:0000313" key="3">
    <source>
        <dbReference type="EMBL" id="CAF4275966.1"/>
    </source>
</evidence>
<evidence type="ECO:0000313" key="4">
    <source>
        <dbReference type="Proteomes" id="UP000663873"/>
    </source>
</evidence>
<dbReference type="Proteomes" id="UP000663873">
    <property type="component" value="Unassembled WGS sequence"/>
</dbReference>
<organism evidence="3 4">
    <name type="scientific">Rotaria socialis</name>
    <dbReference type="NCBI Taxonomy" id="392032"/>
    <lineage>
        <taxon>Eukaryota</taxon>
        <taxon>Metazoa</taxon>
        <taxon>Spiralia</taxon>
        <taxon>Gnathifera</taxon>
        <taxon>Rotifera</taxon>
        <taxon>Eurotatoria</taxon>
        <taxon>Bdelloidea</taxon>
        <taxon>Philodinida</taxon>
        <taxon>Philodinidae</taxon>
        <taxon>Rotaria</taxon>
    </lineage>
</organism>
<feature type="domain" description="IPT/TIG" evidence="2">
    <location>
        <begin position="2"/>
        <end position="72"/>
    </location>
</feature>
<dbReference type="EMBL" id="CAJOBP010001339">
    <property type="protein sequence ID" value="CAF4275966.1"/>
    <property type="molecule type" value="Genomic_DNA"/>
</dbReference>
<sequence length="102" mass="11299">MIWIYGSRFAQNGFNSVPSVTNSNIVKLVDGYSVYDCEMHNDKTTNTQLTCYAPALPESVYQIRVYVNGQLQDDWANNSLCNGTRPSSASVQEPGNQTTVTL</sequence>
<dbReference type="Pfam" id="PF01833">
    <property type="entry name" value="TIG"/>
    <property type="match status" value="1"/>
</dbReference>